<accession>A0AAN9NWT9</accession>
<sequence length="261" mass="29747">MELLSLFQVTDIGRIVSGLQLHWSKKVTREAKRVVQKFKRIIEDHIDENDDHSAGNKRQDPPTNLDEPLLLNPPMDEGLSLANIPNVDFTTIFEDIDDNGNSINHHHQNKEFDETQTNPSTANNTEHTGASSLTSIQKQKLKLINMLTCPELHTTPHKKIAIINGSQIDSPIIQYSQPAPSTKGQKYVRGQKWKSYHGPSDTQFSLQRFAAEQRKQTHSNNNNREVVKKDENEVHQRSNVAPTLHVNTRIYACLVQFTFKK</sequence>
<keyword evidence="3" id="KW-1185">Reference proteome</keyword>
<evidence type="ECO:0000256" key="1">
    <source>
        <dbReference type="SAM" id="MobiDB-lite"/>
    </source>
</evidence>
<evidence type="ECO:0008006" key="4">
    <source>
        <dbReference type="Google" id="ProtNLM"/>
    </source>
</evidence>
<proteinExistence type="predicted"/>
<gene>
    <name evidence="2" type="ORF">VNO80_03460</name>
</gene>
<name>A0AAN9NWT9_PHACN</name>
<feature type="compositionally biased region" description="Polar residues" evidence="1">
    <location>
        <begin position="115"/>
        <end position="132"/>
    </location>
</feature>
<feature type="region of interest" description="Disordered" evidence="1">
    <location>
        <begin position="111"/>
        <end position="132"/>
    </location>
</feature>
<evidence type="ECO:0000313" key="3">
    <source>
        <dbReference type="Proteomes" id="UP001374584"/>
    </source>
</evidence>
<protein>
    <recommendedName>
        <fullName evidence="4">TFIIS N-terminal domain-containing protein</fullName>
    </recommendedName>
</protein>
<reference evidence="2 3" key="1">
    <citation type="submission" date="2024-01" db="EMBL/GenBank/DDBJ databases">
        <title>The genomes of 5 underutilized Papilionoideae crops provide insights into root nodulation and disease resistanc.</title>
        <authorList>
            <person name="Jiang F."/>
        </authorList>
    </citation>
    <scope>NUCLEOTIDE SEQUENCE [LARGE SCALE GENOMIC DNA]</scope>
    <source>
        <strain evidence="2">JINMINGXINNONG_FW02</strain>
        <tissue evidence="2">Leaves</tissue>
    </source>
</reference>
<feature type="compositionally biased region" description="Basic and acidic residues" evidence="1">
    <location>
        <begin position="51"/>
        <end position="60"/>
    </location>
</feature>
<dbReference type="AlphaFoldDB" id="A0AAN9NWT9"/>
<dbReference type="EMBL" id="JAYMYR010000002">
    <property type="protein sequence ID" value="KAK7378024.1"/>
    <property type="molecule type" value="Genomic_DNA"/>
</dbReference>
<dbReference type="PANTHER" id="PTHR46554">
    <property type="entry name" value="MEDIATOR OF RNA POLYMERASE II TRANSCRIPTION SUBUNIT 26A-RELATED"/>
    <property type="match status" value="1"/>
</dbReference>
<feature type="compositionally biased region" description="Basic and acidic residues" evidence="1">
    <location>
        <begin position="225"/>
        <end position="236"/>
    </location>
</feature>
<feature type="region of interest" description="Disordered" evidence="1">
    <location>
        <begin position="213"/>
        <end position="236"/>
    </location>
</feature>
<evidence type="ECO:0000313" key="2">
    <source>
        <dbReference type="EMBL" id="KAK7378024.1"/>
    </source>
</evidence>
<dbReference type="Proteomes" id="UP001374584">
    <property type="component" value="Unassembled WGS sequence"/>
</dbReference>
<feature type="region of interest" description="Disordered" evidence="1">
    <location>
        <begin position="46"/>
        <end position="68"/>
    </location>
</feature>
<dbReference type="InterPro" id="IPR035441">
    <property type="entry name" value="TFIIS/LEDGF_dom_sf"/>
</dbReference>
<organism evidence="2 3">
    <name type="scientific">Phaseolus coccineus</name>
    <name type="common">Scarlet runner bean</name>
    <name type="synonym">Phaseolus multiflorus</name>
    <dbReference type="NCBI Taxonomy" id="3886"/>
    <lineage>
        <taxon>Eukaryota</taxon>
        <taxon>Viridiplantae</taxon>
        <taxon>Streptophyta</taxon>
        <taxon>Embryophyta</taxon>
        <taxon>Tracheophyta</taxon>
        <taxon>Spermatophyta</taxon>
        <taxon>Magnoliopsida</taxon>
        <taxon>eudicotyledons</taxon>
        <taxon>Gunneridae</taxon>
        <taxon>Pentapetalae</taxon>
        <taxon>rosids</taxon>
        <taxon>fabids</taxon>
        <taxon>Fabales</taxon>
        <taxon>Fabaceae</taxon>
        <taxon>Papilionoideae</taxon>
        <taxon>50 kb inversion clade</taxon>
        <taxon>NPAAA clade</taxon>
        <taxon>indigoferoid/millettioid clade</taxon>
        <taxon>Phaseoleae</taxon>
        <taxon>Phaseolus</taxon>
    </lineage>
</organism>
<dbReference type="SUPFAM" id="SSF47676">
    <property type="entry name" value="Conserved domain common to transcription factors TFIIS, elongin A, CRSP70"/>
    <property type="match status" value="1"/>
</dbReference>
<dbReference type="PANTHER" id="PTHR46554:SF2">
    <property type="entry name" value="TFIIS N-TERMINAL DOMAIN-CONTAINING PROTEIN"/>
    <property type="match status" value="1"/>
</dbReference>
<comment type="caution">
    <text evidence="2">The sequence shown here is derived from an EMBL/GenBank/DDBJ whole genome shotgun (WGS) entry which is preliminary data.</text>
</comment>